<keyword evidence="15" id="KW-1185">Reference proteome</keyword>
<evidence type="ECO:0000259" key="12">
    <source>
        <dbReference type="Pfam" id="PF02366"/>
    </source>
</evidence>
<feature type="transmembrane region" description="Helical" evidence="11">
    <location>
        <begin position="179"/>
        <end position="196"/>
    </location>
</feature>
<evidence type="ECO:0000256" key="8">
    <source>
        <dbReference type="ARBA" id="ARBA00023136"/>
    </source>
</evidence>
<dbReference type="InterPro" id="IPR008979">
    <property type="entry name" value="Galactose-bd-like_sf"/>
</dbReference>
<feature type="transmembrane region" description="Helical" evidence="11">
    <location>
        <begin position="1016"/>
        <end position="1034"/>
    </location>
</feature>
<feature type="transmembrane region" description="Helical" evidence="11">
    <location>
        <begin position="127"/>
        <end position="148"/>
    </location>
</feature>
<feature type="transmembrane region" description="Helical" evidence="11">
    <location>
        <begin position="741"/>
        <end position="759"/>
    </location>
</feature>
<evidence type="ECO:0000256" key="3">
    <source>
        <dbReference type="ARBA" id="ARBA00007222"/>
    </source>
</evidence>
<evidence type="ECO:0000259" key="13">
    <source>
        <dbReference type="Pfam" id="PF16192"/>
    </source>
</evidence>
<evidence type="ECO:0000256" key="5">
    <source>
        <dbReference type="ARBA" id="ARBA00022679"/>
    </source>
</evidence>
<feature type="transmembrane region" description="Helical" evidence="11">
    <location>
        <begin position="44"/>
        <end position="63"/>
    </location>
</feature>
<dbReference type="InterPro" id="IPR032421">
    <property type="entry name" value="PMT_4TMC"/>
</dbReference>
<feature type="transmembrane region" description="Helical" evidence="11">
    <location>
        <begin position="718"/>
        <end position="735"/>
    </location>
</feature>
<feature type="domain" description="Protein O-mannosyl-transferase C-terminal four TM" evidence="13">
    <location>
        <begin position="882"/>
        <end position="1055"/>
    </location>
</feature>
<comment type="similarity">
    <text evidence="3">Belongs to the glycosyltransferase 39 family.</text>
</comment>
<dbReference type="EMBL" id="FOYZ01000009">
    <property type="protein sequence ID" value="SFR91185.1"/>
    <property type="molecule type" value="Genomic_DNA"/>
</dbReference>
<feature type="transmembrane region" description="Helical" evidence="11">
    <location>
        <begin position="846"/>
        <end position="868"/>
    </location>
</feature>
<dbReference type="GO" id="GO:0006493">
    <property type="term" value="P:protein O-linked glycosylation"/>
    <property type="evidence" value="ECO:0007669"/>
    <property type="project" value="InterPro"/>
</dbReference>
<feature type="transmembrane region" description="Helical" evidence="11">
    <location>
        <begin position="962"/>
        <end position="979"/>
    </location>
</feature>
<feature type="transmembrane region" description="Helical" evidence="11">
    <location>
        <begin position="246"/>
        <end position="265"/>
    </location>
</feature>
<evidence type="ECO:0000256" key="9">
    <source>
        <dbReference type="ARBA" id="ARBA00093617"/>
    </source>
</evidence>
<evidence type="ECO:0000256" key="11">
    <source>
        <dbReference type="SAM" id="Phobius"/>
    </source>
</evidence>
<evidence type="ECO:0000256" key="1">
    <source>
        <dbReference type="ARBA" id="ARBA00004127"/>
    </source>
</evidence>
<feature type="transmembrane region" description="Helical" evidence="11">
    <location>
        <begin position="985"/>
        <end position="1004"/>
    </location>
</feature>
<dbReference type="OrthoDB" id="9776737at2"/>
<dbReference type="InterPro" id="IPR003342">
    <property type="entry name" value="ArnT-like_N"/>
</dbReference>
<accession>A0A1I6KIX4</accession>
<dbReference type="Gene3D" id="2.60.120.260">
    <property type="entry name" value="Galactose-binding domain-like"/>
    <property type="match status" value="1"/>
</dbReference>
<evidence type="ECO:0000313" key="15">
    <source>
        <dbReference type="Proteomes" id="UP000199659"/>
    </source>
</evidence>
<dbReference type="Proteomes" id="UP000199659">
    <property type="component" value="Unassembled WGS sequence"/>
</dbReference>
<feature type="transmembrane region" description="Helical" evidence="11">
    <location>
        <begin position="307"/>
        <end position="329"/>
    </location>
</feature>
<evidence type="ECO:0000313" key="14">
    <source>
        <dbReference type="EMBL" id="SFR91185.1"/>
    </source>
</evidence>
<protein>
    <recommendedName>
        <fullName evidence="9">Polyprenol-phosphate-mannose--protein mannosyltransferase</fullName>
    </recommendedName>
    <alternativeName>
        <fullName evidence="10">Protein O-mannosyltransferase</fullName>
    </alternativeName>
</protein>
<evidence type="ECO:0000256" key="7">
    <source>
        <dbReference type="ARBA" id="ARBA00022989"/>
    </source>
</evidence>
<dbReference type="RefSeq" id="WP_092561192.1">
    <property type="nucleotide sequence ID" value="NZ_FOYZ01000009.1"/>
</dbReference>
<dbReference type="STRING" id="37658.SAMN05661086_02456"/>
<reference evidence="14 15" key="1">
    <citation type="submission" date="2016-10" db="EMBL/GenBank/DDBJ databases">
        <authorList>
            <person name="de Groot N.N."/>
        </authorList>
    </citation>
    <scope>NUCLEOTIDE SEQUENCE [LARGE SCALE GENOMIC DNA]</scope>
    <source>
        <strain evidence="14 15">743A</strain>
    </source>
</reference>
<organism evidence="14 15">
    <name type="scientific">Anaeromicropila populeti</name>
    <dbReference type="NCBI Taxonomy" id="37658"/>
    <lineage>
        <taxon>Bacteria</taxon>
        <taxon>Bacillati</taxon>
        <taxon>Bacillota</taxon>
        <taxon>Clostridia</taxon>
        <taxon>Lachnospirales</taxon>
        <taxon>Lachnospiraceae</taxon>
        <taxon>Anaeromicropila</taxon>
    </lineage>
</organism>
<feature type="transmembrane region" description="Helical" evidence="11">
    <location>
        <begin position="216"/>
        <end position="234"/>
    </location>
</feature>
<feature type="transmembrane region" description="Helical" evidence="11">
    <location>
        <begin position="6"/>
        <end position="23"/>
    </location>
</feature>
<feature type="transmembrane region" description="Helical" evidence="11">
    <location>
        <begin position="412"/>
        <end position="430"/>
    </location>
</feature>
<dbReference type="AlphaFoldDB" id="A0A1I6KIX4"/>
<dbReference type="GO" id="GO:0000030">
    <property type="term" value="F:mannosyltransferase activity"/>
    <property type="evidence" value="ECO:0007669"/>
    <property type="project" value="InterPro"/>
</dbReference>
<comment type="pathway">
    <text evidence="2">Protein modification; protein glycosylation.</text>
</comment>
<evidence type="ECO:0000256" key="6">
    <source>
        <dbReference type="ARBA" id="ARBA00022692"/>
    </source>
</evidence>
<keyword evidence="7 11" id="KW-1133">Transmembrane helix</keyword>
<sequence>MNSIVLVLICYTIMLAWGYRYIAQNMKGNWKSSSASKAETDEKVAIGFLFAAAFLARIIFAVANKGHEQDMGCFIGWSDMVFQNGFGKFYELDAFTDYPPGYLYVLYFIAFLRKIFNINIYGTFGYVLIKMPAMLCDLAIAYFIVKIARQKFKLTPVLICAAFFLFNPAIILNSAIWGQVDSVYTIFVVLVCYFIMKEQLPKAYFAYALGVLIKPQILIFTPVLLFAIINQVFLKDFNWKNFGKQLGLGLTAIGVLVLLSMPFGLNNVFSQYTETLGSYEYASVNAYNFWTTLGLNWSPQDNMLGPLAYKTWGTVGIIAAVAVAAVYFFRNRKDKTSYIYSGIIIYAMVFTFSVRMHERYMYPVLALLILAFVMRPRKDIYYSFLLFSIAHFLNVAHVYYVYDYMNFNAKAAVPIVTGVITMAALAYYMVCIFRKGSGAENVEEEQLALSFMPFSSDSRRSETSSSYSQQRKKEMTIEKTQPVSKLLKKDYLAILIITVVYGCFALYDLGSRVAPETCWNLEKSQNTEIVLDMGDSVYVDKIRFFLGNYDTRTFKVEYTDDKNGTWNALADLTMNNVLYWGESQIGMTARYFRLTPNETKSEVFEIAFQDAEGNFIVPVNKDEYTELFDEQETVPARSSFRNSTYFDEIYHARTGYEFLIGSKDCYENTHPPLGKIFIALGMLIFGINPFGWRIMGTLFGIAMLPFLYVFAKRFFKESWLATIATVLFAFDFMHFSQTRIATIDVYVTFFIILMYYFMYQYTQMSFNDSSLKRTFIPLGLCGFCMGLGIASKWTGVYAGVGLAVIFFYTLYKRFREYLYAKENYNGTTNGIKHSDIANKFYKNAGFTILFCIAAFIVVPAIIYTLSYIPFYDGQQEGLVARMLTNQETMYSYHSNLVSTHPFSSRWYQWPIISRPIWYYDGYISETIREGISSMGNPLVWWMGIPAFFYTLISGWRNKDKKAGFLIIAYLAEYLPWTLVSRTTYIYHYFTSVPFVVLLNVYMFHDLVKKKILIKPLIYFYVVCAVGLFLLYYPVLSGHPVNREFVKHILCWFQSWVLIS</sequence>
<dbReference type="PANTHER" id="PTHR10050">
    <property type="entry name" value="DOLICHYL-PHOSPHATE-MANNOSE--PROTEIN MANNOSYLTRANSFERASE"/>
    <property type="match status" value="1"/>
</dbReference>
<feature type="transmembrane region" description="Helical" evidence="11">
    <location>
        <begin position="795"/>
        <end position="811"/>
    </location>
</feature>
<evidence type="ECO:0000256" key="4">
    <source>
        <dbReference type="ARBA" id="ARBA00022676"/>
    </source>
</evidence>
<evidence type="ECO:0000256" key="10">
    <source>
        <dbReference type="ARBA" id="ARBA00093644"/>
    </source>
</evidence>
<gene>
    <name evidence="14" type="ORF">SAMN05661086_02456</name>
</gene>
<feature type="domain" description="ArnT-like N-terminal" evidence="12">
    <location>
        <begin position="640"/>
        <end position="865"/>
    </location>
</feature>
<comment type="subcellular location">
    <subcellularLocation>
        <location evidence="1">Endomembrane system</location>
        <topology evidence="1">Multi-pass membrane protein</topology>
    </subcellularLocation>
</comment>
<evidence type="ECO:0000256" key="2">
    <source>
        <dbReference type="ARBA" id="ARBA00004922"/>
    </source>
</evidence>
<feature type="transmembrane region" description="Helical" evidence="11">
    <location>
        <begin position="360"/>
        <end position="375"/>
    </location>
</feature>
<dbReference type="GO" id="GO:0012505">
    <property type="term" value="C:endomembrane system"/>
    <property type="evidence" value="ECO:0007669"/>
    <property type="project" value="UniProtKB-SubCell"/>
</dbReference>
<feature type="transmembrane region" description="Helical" evidence="11">
    <location>
        <begin position="938"/>
        <end position="955"/>
    </location>
</feature>
<dbReference type="SUPFAM" id="SSF49785">
    <property type="entry name" value="Galactose-binding domain-like"/>
    <property type="match status" value="1"/>
</dbReference>
<keyword evidence="8 11" id="KW-0472">Membrane</keyword>
<dbReference type="InterPro" id="IPR027005">
    <property type="entry name" value="PMT-like"/>
</dbReference>
<feature type="transmembrane region" description="Helical" evidence="11">
    <location>
        <begin position="380"/>
        <end position="400"/>
    </location>
</feature>
<proteinExistence type="inferred from homology"/>
<keyword evidence="4 14" id="KW-0328">Glycosyltransferase</keyword>
<feature type="transmembrane region" description="Helical" evidence="11">
    <location>
        <begin position="336"/>
        <end position="354"/>
    </location>
</feature>
<dbReference type="Pfam" id="PF02366">
    <property type="entry name" value="PMT"/>
    <property type="match status" value="1"/>
</dbReference>
<dbReference type="Pfam" id="PF16192">
    <property type="entry name" value="PMT_4TMC"/>
    <property type="match status" value="1"/>
</dbReference>
<keyword evidence="5 14" id="KW-0808">Transferase</keyword>
<feature type="transmembrane region" description="Helical" evidence="11">
    <location>
        <begin position="771"/>
        <end position="789"/>
    </location>
</feature>
<feature type="transmembrane region" description="Helical" evidence="11">
    <location>
        <begin position="491"/>
        <end position="510"/>
    </location>
</feature>
<dbReference type="GO" id="GO:0016020">
    <property type="term" value="C:membrane"/>
    <property type="evidence" value="ECO:0007669"/>
    <property type="project" value="InterPro"/>
</dbReference>
<name>A0A1I6KIX4_9FIRM</name>
<keyword evidence="6 11" id="KW-0812">Transmembrane</keyword>
<feature type="transmembrane region" description="Helical" evidence="11">
    <location>
        <begin position="101"/>
        <end position="120"/>
    </location>
</feature>
<feature type="transmembrane region" description="Helical" evidence="11">
    <location>
        <begin position="690"/>
        <end position="711"/>
    </location>
</feature>
<feature type="transmembrane region" description="Helical" evidence="11">
    <location>
        <begin position="154"/>
        <end position="172"/>
    </location>
</feature>